<comment type="similarity">
    <text evidence="1">Belongs to the 5'(3')-deoxyribonucleotidase family.</text>
</comment>
<dbReference type="PANTHER" id="PTHR12103">
    <property type="entry name" value="5'-NUCLEOTIDASE DOMAIN-CONTAINING"/>
    <property type="match status" value="1"/>
</dbReference>
<feature type="non-terminal residue" evidence="7">
    <location>
        <position position="1"/>
    </location>
</feature>
<dbReference type="InterPro" id="IPR036412">
    <property type="entry name" value="HAD-like_sf"/>
</dbReference>
<evidence type="ECO:0000256" key="6">
    <source>
        <dbReference type="PIRSR" id="PIRSR017434-2"/>
    </source>
</evidence>
<dbReference type="PANTHER" id="PTHR12103:SF12">
    <property type="entry name" value="FI20020P1"/>
    <property type="match status" value="1"/>
</dbReference>
<feature type="binding site" evidence="6">
    <location>
        <position position="332"/>
    </location>
    <ligand>
        <name>Mg(2+)</name>
        <dbReference type="ChEBI" id="CHEBI:18420"/>
    </ligand>
</feature>
<comment type="cofactor">
    <cofactor evidence="6">
        <name>Mg(2+)</name>
        <dbReference type="ChEBI" id="CHEBI:18420"/>
    </cofactor>
    <text evidence="6">Binds 1 Mg(2+) ion per subunit.</text>
</comment>
<dbReference type="GO" id="GO:0008253">
    <property type="term" value="F:5'-nucleotidase activity"/>
    <property type="evidence" value="ECO:0007669"/>
    <property type="project" value="TreeGrafter"/>
</dbReference>
<dbReference type="OrthoDB" id="8062037at2759"/>
<evidence type="ECO:0000256" key="2">
    <source>
        <dbReference type="ARBA" id="ARBA00022723"/>
    </source>
</evidence>
<evidence type="ECO:0000256" key="4">
    <source>
        <dbReference type="ARBA" id="ARBA00022842"/>
    </source>
</evidence>
<dbReference type="InterPro" id="IPR008380">
    <property type="entry name" value="HAD-SF_hydro_IG_5-nucl"/>
</dbReference>
<reference evidence="7 8" key="1">
    <citation type="journal article" date="2018" name="G3 (Bethesda)">
        <title>Phylogenetic and Phylogenomic Definition of Rhizopus Species.</title>
        <authorList>
            <person name="Gryganskyi A.P."/>
            <person name="Golan J."/>
            <person name="Dolatabadi S."/>
            <person name="Mondo S."/>
            <person name="Robb S."/>
            <person name="Idnurm A."/>
            <person name="Muszewska A."/>
            <person name="Steczkiewicz K."/>
            <person name="Masonjones S."/>
            <person name="Liao H.L."/>
            <person name="Gajdeczka M.T."/>
            <person name="Anike F."/>
            <person name="Vuek A."/>
            <person name="Anishchenko I.M."/>
            <person name="Voigt K."/>
            <person name="de Hoog G.S."/>
            <person name="Smith M.E."/>
            <person name="Heitman J."/>
            <person name="Vilgalys R."/>
            <person name="Stajich J.E."/>
        </authorList>
    </citation>
    <scope>NUCLEOTIDE SEQUENCE [LARGE SCALE GENOMIC DNA]</scope>
    <source>
        <strain evidence="7 8">LSU 92-RS-03</strain>
    </source>
</reference>
<evidence type="ECO:0000256" key="1">
    <source>
        <dbReference type="ARBA" id="ARBA00009589"/>
    </source>
</evidence>
<proteinExistence type="inferred from homology"/>
<dbReference type="STRING" id="4846.A0A367K1Q8"/>
<comment type="caution">
    <text evidence="7">The sequence shown here is derived from an EMBL/GenBank/DDBJ whole genome shotgun (WGS) entry which is preliminary data.</text>
</comment>
<dbReference type="Pfam" id="PF05761">
    <property type="entry name" value="5_nucleotid"/>
    <property type="match status" value="1"/>
</dbReference>
<evidence type="ECO:0000313" key="8">
    <source>
        <dbReference type="Proteomes" id="UP000253551"/>
    </source>
</evidence>
<sequence length="494" mass="57455">HIHAAKKDKATVLYLSSHVDKKDILYSLGLTSPKEVFINNELNLNNIGVYGFDYDATNYTDNLSLTIYNSLRDIVVDILKYPKQIKGFTFDPNFAIRGLHYDFNNGWLMKIDNMANIQLNTVHAGRTPIKDLNQVVELHKGRHITPEYLKTNMFQLSDLFSIPQATLLSDLVQYFQDHNMSFHPRYLSDDVSTAARILHTGAHGIGGTLHMEVMQDMSLYLERAPKLVGYLEHLRKQGKKTFLLTNSTYAFIDKGMSYLMSSDDWRDLFDCVVVSARKPEFYKSRRPFRKVNEPNWDAVNTFQQGEAYQAGNIHDFAKLTGWSGQKVLYFGDHVFSDLADASTQHGWRTGAIIHELAKEIEIRNHPDYRHSLSWLLRLERLLNEAQSCRKEYNQTDGLESLISEWRQERRDVRHKLKTAFNESFGSVFRTYQNPSFFANKIRKFADIYMSNVTNLDRISLDYMFYPNRTYLPHERLIETLIDTGGRIKEYLPEK</sequence>
<dbReference type="GO" id="GO:0046872">
    <property type="term" value="F:metal ion binding"/>
    <property type="evidence" value="ECO:0007669"/>
    <property type="project" value="UniProtKB-KW"/>
</dbReference>
<dbReference type="AlphaFoldDB" id="A0A367K1Q8"/>
<dbReference type="InterPro" id="IPR016695">
    <property type="entry name" value="Pur_nucleotidase"/>
</dbReference>
<accession>A0A367K1Q8</accession>
<evidence type="ECO:0000256" key="5">
    <source>
        <dbReference type="PIRSR" id="PIRSR017434-1"/>
    </source>
</evidence>
<feature type="active site" description="Nucleophile" evidence="5">
    <location>
        <position position="53"/>
    </location>
</feature>
<dbReference type="PIRSF" id="PIRSF017434">
    <property type="entry name" value="Purine_5'-nucleotidase"/>
    <property type="match status" value="1"/>
</dbReference>
<keyword evidence="3" id="KW-0378">Hydrolase</keyword>
<dbReference type="EMBL" id="PJQM01002346">
    <property type="protein sequence ID" value="RCH96143.1"/>
    <property type="molecule type" value="Genomic_DNA"/>
</dbReference>
<dbReference type="NCBIfam" id="TIGR02244">
    <property type="entry name" value="HAD-IG-Ncltidse"/>
    <property type="match status" value="1"/>
</dbReference>
<evidence type="ECO:0000313" key="7">
    <source>
        <dbReference type="EMBL" id="RCH96143.1"/>
    </source>
</evidence>
<dbReference type="InterPro" id="IPR023214">
    <property type="entry name" value="HAD_sf"/>
</dbReference>
<gene>
    <name evidence="7" type="primary">NT5DC3_1</name>
    <name evidence="7" type="ORF">CU098_001485</name>
</gene>
<keyword evidence="2 6" id="KW-0479">Metal-binding</keyword>
<name>A0A367K1Q8_RHIST</name>
<protein>
    <submittedName>
        <fullName evidence="7">5'-nucleotidase domain-containing protein 3</fullName>
    </submittedName>
</protein>
<keyword evidence="4 6" id="KW-0460">Magnesium</keyword>
<feature type="active site" description="Proton donor" evidence="5">
    <location>
        <position position="55"/>
    </location>
</feature>
<dbReference type="SUPFAM" id="SSF56784">
    <property type="entry name" value="HAD-like"/>
    <property type="match status" value="1"/>
</dbReference>
<feature type="binding site" evidence="6">
    <location>
        <position position="55"/>
    </location>
    <ligand>
        <name>GMP</name>
        <dbReference type="ChEBI" id="CHEBI:58115"/>
    </ligand>
</feature>
<keyword evidence="8" id="KW-1185">Reference proteome</keyword>
<dbReference type="Gene3D" id="3.40.50.1000">
    <property type="entry name" value="HAD superfamily/HAD-like"/>
    <property type="match status" value="1"/>
</dbReference>
<feature type="binding site" evidence="6">
    <location>
        <position position="53"/>
    </location>
    <ligand>
        <name>Mg(2+)</name>
        <dbReference type="ChEBI" id="CHEBI:18420"/>
    </ligand>
</feature>
<evidence type="ECO:0000256" key="3">
    <source>
        <dbReference type="ARBA" id="ARBA00022801"/>
    </source>
</evidence>
<dbReference type="Proteomes" id="UP000253551">
    <property type="component" value="Unassembled WGS sequence"/>
</dbReference>
<organism evidence="7 8">
    <name type="scientific">Rhizopus stolonifer</name>
    <name type="common">Rhizopus nigricans</name>
    <dbReference type="NCBI Taxonomy" id="4846"/>
    <lineage>
        <taxon>Eukaryota</taxon>
        <taxon>Fungi</taxon>
        <taxon>Fungi incertae sedis</taxon>
        <taxon>Mucoromycota</taxon>
        <taxon>Mucoromycotina</taxon>
        <taxon>Mucoromycetes</taxon>
        <taxon>Mucorales</taxon>
        <taxon>Mucorineae</taxon>
        <taxon>Rhizopodaceae</taxon>
        <taxon>Rhizopus</taxon>
    </lineage>
</organism>